<reference evidence="2" key="2">
    <citation type="submission" date="2023-06" db="EMBL/GenBank/DDBJ databases">
        <authorList>
            <consortium name="Lawrence Berkeley National Laboratory"/>
            <person name="Haridas S."/>
            <person name="Hensen N."/>
            <person name="Bonometti L."/>
            <person name="Westerberg I."/>
            <person name="Brannstrom I.O."/>
            <person name="Guillou S."/>
            <person name="Cros-Aarteil S."/>
            <person name="Calhoun S."/>
            <person name="Kuo A."/>
            <person name="Mondo S."/>
            <person name="Pangilinan J."/>
            <person name="Riley R."/>
            <person name="Labutti K."/>
            <person name="Andreopoulos B."/>
            <person name="Lipzen A."/>
            <person name="Chen C."/>
            <person name="Yanf M."/>
            <person name="Daum C."/>
            <person name="Ng V."/>
            <person name="Clum A."/>
            <person name="Steindorff A."/>
            <person name="Ohm R."/>
            <person name="Martin F."/>
            <person name="Silar P."/>
            <person name="Natvig D."/>
            <person name="Lalanne C."/>
            <person name="Gautier V."/>
            <person name="Ament-Velasquez S.L."/>
            <person name="Kruys A."/>
            <person name="Hutchinson M.I."/>
            <person name="Powell A.J."/>
            <person name="Barry K."/>
            <person name="Miller A.N."/>
            <person name="Grigoriev I.V."/>
            <person name="Debuchy R."/>
            <person name="Gladieux P."/>
            <person name="Thoren M.H."/>
            <person name="Johannesson H."/>
        </authorList>
    </citation>
    <scope>NUCLEOTIDE SEQUENCE</scope>
    <source>
        <strain evidence="2">CBS 958.72</strain>
    </source>
</reference>
<proteinExistence type="predicted"/>
<reference evidence="2" key="1">
    <citation type="journal article" date="2023" name="Mol. Phylogenet. Evol.">
        <title>Genome-scale phylogeny and comparative genomics of the fungal order Sordariales.</title>
        <authorList>
            <person name="Hensen N."/>
            <person name="Bonometti L."/>
            <person name="Westerberg I."/>
            <person name="Brannstrom I.O."/>
            <person name="Guillou S."/>
            <person name="Cros-Aarteil S."/>
            <person name="Calhoun S."/>
            <person name="Haridas S."/>
            <person name="Kuo A."/>
            <person name="Mondo S."/>
            <person name="Pangilinan J."/>
            <person name="Riley R."/>
            <person name="LaButti K."/>
            <person name="Andreopoulos B."/>
            <person name="Lipzen A."/>
            <person name="Chen C."/>
            <person name="Yan M."/>
            <person name="Daum C."/>
            <person name="Ng V."/>
            <person name="Clum A."/>
            <person name="Steindorff A."/>
            <person name="Ohm R.A."/>
            <person name="Martin F."/>
            <person name="Silar P."/>
            <person name="Natvig D.O."/>
            <person name="Lalanne C."/>
            <person name="Gautier V."/>
            <person name="Ament-Velasquez S.L."/>
            <person name="Kruys A."/>
            <person name="Hutchinson M.I."/>
            <person name="Powell A.J."/>
            <person name="Barry K."/>
            <person name="Miller A.N."/>
            <person name="Grigoriev I.V."/>
            <person name="Debuchy R."/>
            <person name="Gladieux P."/>
            <person name="Hiltunen Thoren M."/>
            <person name="Johannesson H."/>
        </authorList>
    </citation>
    <scope>NUCLEOTIDE SEQUENCE</scope>
    <source>
        <strain evidence="2">CBS 958.72</strain>
    </source>
</reference>
<comment type="caution">
    <text evidence="2">The sequence shown here is derived from an EMBL/GenBank/DDBJ whole genome shotgun (WGS) entry which is preliminary data.</text>
</comment>
<keyword evidence="3" id="KW-1185">Reference proteome</keyword>
<accession>A0AAE0KMG2</accession>
<evidence type="ECO:0000313" key="3">
    <source>
        <dbReference type="Proteomes" id="UP001287356"/>
    </source>
</evidence>
<evidence type="ECO:0000256" key="1">
    <source>
        <dbReference type="SAM" id="MobiDB-lite"/>
    </source>
</evidence>
<dbReference type="Proteomes" id="UP001287356">
    <property type="component" value="Unassembled WGS sequence"/>
</dbReference>
<gene>
    <name evidence="2" type="ORF">B0T24DRAFT_142998</name>
</gene>
<protein>
    <submittedName>
        <fullName evidence="2">Uncharacterized protein</fullName>
    </submittedName>
</protein>
<feature type="region of interest" description="Disordered" evidence="1">
    <location>
        <begin position="44"/>
        <end position="64"/>
    </location>
</feature>
<evidence type="ECO:0000313" key="2">
    <source>
        <dbReference type="EMBL" id="KAK3378947.1"/>
    </source>
</evidence>
<name>A0AAE0KMG2_9PEZI</name>
<sequence>MSRLGGLKVIGSVTLEAILKAAGVNAAKWKSALDTGCTTIKSDNPRAGSISFNGSHPHESHTDKTEVLRVMSGKLWEGETEDKRLKSVHINEEGKVKYSK</sequence>
<dbReference type="EMBL" id="JAULSN010000002">
    <property type="protein sequence ID" value="KAK3378947.1"/>
    <property type="molecule type" value="Genomic_DNA"/>
</dbReference>
<organism evidence="2 3">
    <name type="scientific">Lasiosphaeria ovina</name>
    <dbReference type="NCBI Taxonomy" id="92902"/>
    <lineage>
        <taxon>Eukaryota</taxon>
        <taxon>Fungi</taxon>
        <taxon>Dikarya</taxon>
        <taxon>Ascomycota</taxon>
        <taxon>Pezizomycotina</taxon>
        <taxon>Sordariomycetes</taxon>
        <taxon>Sordariomycetidae</taxon>
        <taxon>Sordariales</taxon>
        <taxon>Lasiosphaeriaceae</taxon>
        <taxon>Lasiosphaeria</taxon>
    </lineage>
</organism>
<dbReference type="AlphaFoldDB" id="A0AAE0KMG2"/>